<comment type="caution">
    <text evidence="1">The sequence shown here is derived from an EMBL/GenBank/DDBJ whole genome shotgun (WGS) entry which is preliminary data.</text>
</comment>
<reference evidence="1" key="1">
    <citation type="submission" date="2020-05" db="EMBL/GenBank/DDBJ databases">
        <title>Large-scale comparative analyses of tick genomes elucidate their genetic diversity and vector capacities.</title>
        <authorList>
            <person name="Jia N."/>
            <person name="Wang J."/>
            <person name="Shi W."/>
            <person name="Du L."/>
            <person name="Sun Y."/>
            <person name="Zhan W."/>
            <person name="Jiang J."/>
            <person name="Wang Q."/>
            <person name="Zhang B."/>
            <person name="Ji P."/>
            <person name="Sakyi L.B."/>
            <person name="Cui X."/>
            <person name="Yuan T."/>
            <person name="Jiang B."/>
            <person name="Yang W."/>
            <person name="Lam T.T.-Y."/>
            <person name="Chang Q."/>
            <person name="Ding S."/>
            <person name="Wang X."/>
            <person name="Zhu J."/>
            <person name="Ruan X."/>
            <person name="Zhao L."/>
            <person name="Wei J."/>
            <person name="Que T."/>
            <person name="Du C."/>
            <person name="Cheng J."/>
            <person name="Dai P."/>
            <person name="Han X."/>
            <person name="Huang E."/>
            <person name="Gao Y."/>
            <person name="Liu J."/>
            <person name="Shao H."/>
            <person name="Ye R."/>
            <person name="Li L."/>
            <person name="Wei W."/>
            <person name="Wang X."/>
            <person name="Wang C."/>
            <person name="Yang T."/>
            <person name="Huo Q."/>
            <person name="Li W."/>
            <person name="Guo W."/>
            <person name="Chen H."/>
            <person name="Zhou L."/>
            <person name="Ni X."/>
            <person name="Tian J."/>
            <person name="Zhou Y."/>
            <person name="Sheng Y."/>
            <person name="Liu T."/>
            <person name="Pan Y."/>
            <person name="Xia L."/>
            <person name="Li J."/>
            <person name="Zhao F."/>
            <person name="Cao W."/>
        </authorList>
    </citation>
    <scope>NUCLEOTIDE SEQUENCE</scope>
    <source>
        <strain evidence="1">Dsil-2018</strain>
    </source>
</reference>
<gene>
    <name evidence="1" type="ORF">HPB49_008658</name>
</gene>
<proteinExistence type="predicted"/>
<protein>
    <submittedName>
        <fullName evidence="1">Uncharacterized protein</fullName>
    </submittedName>
</protein>
<accession>A0ACB8CK34</accession>
<evidence type="ECO:0000313" key="2">
    <source>
        <dbReference type="Proteomes" id="UP000821865"/>
    </source>
</evidence>
<evidence type="ECO:0000313" key="1">
    <source>
        <dbReference type="EMBL" id="KAH7945245.1"/>
    </source>
</evidence>
<dbReference type="EMBL" id="CM023475">
    <property type="protein sequence ID" value="KAH7945245.1"/>
    <property type="molecule type" value="Genomic_DNA"/>
</dbReference>
<sequence>MTVQADKEDGFVILFKDAYREKAIRAIEKNFKAVEFNQKKQKAIEIKMLENFNLDSLWKATNKAEVGGLEIFLWKDPQGRMSLSGNSVREEDLADASRALPQAPFAPLAFR</sequence>
<name>A0ACB8CK34_DERSI</name>
<keyword evidence="2" id="KW-1185">Reference proteome</keyword>
<organism evidence="1 2">
    <name type="scientific">Dermacentor silvarum</name>
    <name type="common">Tick</name>
    <dbReference type="NCBI Taxonomy" id="543639"/>
    <lineage>
        <taxon>Eukaryota</taxon>
        <taxon>Metazoa</taxon>
        <taxon>Ecdysozoa</taxon>
        <taxon>Arthropoda</taxon>
        <taxon>Chelicerata</taxon>
        <taxon>Arachnida</taxon>
        <taxon>Acari</taxon>
        <taxon>Parasitiformes</taxon>
        <taxon>Ixodida</taxon>
        <taxon>Ixodoidea</taxon>
        <taxon>Ixodidae</taxon>
        <taxon>Rhipicephalinae</taxon>
        <taxon>Dermacentor</taxon>
    </lineage>
</organism>
<dbReference type="Proteomes" id="UP000821865">
    <property type="component" value="Chromosome 6"/>
</dbReference>